<evidence type="ECO:0000313" key="7">
    <source>
        <dbReference type="EMBL" id="AVM00670.1"/>
    </source>
</evidence>
<keyword evidence="2 5" id="KW-0812">Transmembrane</keyword>
<dbReference type="InterPro" id="IPR002035">
    <property type="entry name" value="VWF_A"/>
</dbReference>
<dbReference type="KEGG" id="git:C6V83_10710"/>
<dbReference type="InterPro" id="IPR036465">
    <property type="entry name" value="vWFA_dom_sf"/>
</dbReference>
<dbReference type="EMBL" id="CP027433">
    <property type="protein sequence ID" value="AVM00670.1"/>
    <property type="molecule type" value="Genomic_DNA"/>
</dbReference>
<keyword evidence="8" id="KW-1185">Reference proteome</keyword>
<evidence type="ECO:0000256" key="4">
    <source>
        <dbReference type="ARBA" id="ARBA00023136"/>
    </source>
</evidence>
<keyword evidence="4 5" id="KW-0472">Membrane</keyword>
<dbReference type="PANTHER" id="PTHR22550">
    <property type="entry name" value="SPORE GERMINATION PROTEIN"/>
    <property type="match status" value="1"/>
</dbReference>
<name>A0A2S0KG46_9ACTN</name>
<evidence type="ECO:0000256" key="1">
    <source>
        <dbReference type="ARBA" id="ARBA00022475"/>
    </source>
</evidence>
<feature type="transmembrane region" description="Helical" evidence="5">
    <location>
        <begin position="6"/>
        <end position="26"/>
    </location>
</feature>
<keyword evidence="3 5" id="KW-1133">Transmembrane helix</keyword>
<evidence type="ECO:0000313" key="8">
    <source>
        <dbReference type="Proteomes" id="UP000239814"/>
    </source>
</evidence>
<dbReference type="NCBIfam" id="NF010238">
    <property type="entry name" value="PRK13685.1"/>
    <property type="match status" value="1"/>
</dbReference>
<dbReference type="InterPro" id="IPR050768">
    <property type="entry name" value="UPF0353/GerABKA_families"/>
</dbReference>
<dbReference type="SMART" id="SM00327">
    <property type="entry name" value="VWA"/>
    <property type="match status" value="1"/>
</dbReference>
<organism evidence="7 8">
    <name type="scientific">Gordonia iterans</name>
    <dbReference type="NCBI Taxonomy" id="1004901"/>
    <lineage>
        <taxon>Bacteria</taxon>
        <taxon>Bacillati</taxon>
        <taxon>Actinomycetota</taxon>
        <taxon>Actinomycetes</taxon>
        <taxon>Mycobacteriales</taxon>
        <taxon>Gordoniaceae</taxon>
        <taxon>Gordonia</taxon>
    </lineage>
</organism>
<dbReference type="Proteomes" id="UP000239814">
    <property type="component" value="Chromosome"/>
</dbReference>
<evidence type="ECO:0000256" key="5">
    <source>
        <dbReference type="SAM" id="Phobius"/>
    </source>
</evidence>
<evidence type="ECO:0000256" key="2">
    <source>
        <dbReference type="ARBA" id="ARBA00022692"/>
    </source>
</evidence>
<evidence type="ECO:0000259" key="6">
    <source>
        <dbReference type="PROSITE" id="PS50234"/>
    </source>
</evidence>
<protein>
    <recommendedName>
        <fullName evidence="6">VWFA domain-containing protein</fullName>
    </recommendedName>
</protein>
<dbReference type="PANTHER" id="PTHR22550:SF5">
    <property type="entry name" value="LEUCINE ZIPPER PROTEIN 4"/>
    <property type="match status" value="1"/>
</dbReference>
<dbReference type="RefSeq" id="WP_105942386.1">
    <property type="nucleotide sequence ID" value="NZ_CP027433.1"/>
</dbReference>
<dbReference type="Gene3D" id="3.40.50.410">
    <property type="entry name" value="von Willebrand factor, type A domain"/>
    <property type="match status" value="1"/>
</dbReference>
<evidence type="ECO:0000256" key="3">
    <source>
        <dbReference type="ARBA" id="ARBA00022989"/>
    </source>
</evidence>
<feature type="transmembrane region" description="Helical" evidence="5">
    <location>
        <begin position="307"/>
        <end position="325"/>
    </location>
</feature>
<sequence length="330" mass="35528">MGRWFGHPWWLLASLLVAGFVAAYVLEMRRRKARALRFANLDVLRSVTPAKQDRFRHVPFAFLAVGLLLLTIAMAGPLAERNVPRDRATVMLVVDVSNSMKATDVAPSRLEAAQAAGKRFADELTPGINLGLVSFAGTASTLVSPTPDHNATKNALGKLKLADKTATGEGIFAALDQIQTLNSALGGDDHAPPAHIVLLSDGKQTVPESPDDPRGGFTAARKAKEEQIPVSTISFGTMHGTVELEGPGGQVERVPVPVDDESLRQIANLAGGEFYTASSLDELNRVYETLQRQIGFERERGDNSRPWLIAGTMVVLAALLAALLLNRRLP</sequence>
<dbReference type="OrthoDB" id="8882959at2"/>
<dbReference type="Pfam" id="PF13519">
    <property type="entry name" value="VWA_2"/>
    <property type="match status" value="1"/>
</dbReference>
<feature type="transmembrane region" description="Helical" evidence="5">
    <location>
        <begin position="60"/>
        <end position="79"/>
    </location>
</feature>
<accession>A0A2S0KG46</accession>
<proteinExistence type="predicted"/>
<feature type="domain" description="VWFA" evidence="6">
    <location>
        <begin position="89"/>
        <end position="290"/>
    </location>
</feature>
<dbReference type="SUPFAM" id="SSF53300">
    <property type="entry name" value="vWA-like"/>
    <property type="match status" value="1"/>
</dbReference>
<dbReference type="PROSITE" id="PS50234">
    <property type="entry name" value="VWFA"/>
    <property type="match status" value="1"/>
</dbReference>
<dbReference type="AlphaFoldDB" id="A0A2S0KG46"/>
<reference evidence="7 8" key="1">
    <citation type="submission" date="2018-03" db="EMBL/GenBank/DDBJ databases">
        <title>Characteristics and genome of n-alkane degrading marine bacteria Gordonia iterans isolated from crude oil contaminated in Tae-an, South Korea.</title>
        <authorList>
            <person name="Lee S.-S."/>
            <person name="Kim H."/>
        </authorList>
    </citation>
    <scope>NUCLEOTIDE SEQUENCE [LARGE SCALE GENOMIC DNA]</scope>
    <source>
        <strain evidence="7 8">Co17</strain>
    </source>
</reference>
<gene>
    <name evidence="7" type="ORF">C6V83_10710</name>
</gene>
<keyword evidence="1" id="KW-1003">Cell membrane</keyword>